<organism evidence="10 11">
    <name type="scientific">Ziziphus jujuba</name>
    <name type="common">Chinese jujube</name>
    <name type="synonym">Ziziphus sativa</name>
    <dbReference type="NCBI Taxonomy" id="326968"/>
    <lineage>
        <taxon>Eukaryota</taxon>
        <taxon>Viridiplantae</taxon>
        <taxon>Streptophyta</taxon>
        <taxon>Embryophyta</taxon>
        <taxon>Tracheophyta</taxon>
        <taxon>Spermatophyta</taxon>
        <taxon>Magnoliopsida</taxon>
        <taxon>eudicotyledons</taxon>
        <taxon>Gunneridae</taxon>
        <taxon>Pentapetalae</taxon>
        <taxon>rosids</taxon>
        <taxon>fabids</taxon>
        <taxon>Rosales</taxon>
        <taxon>Rhamnaceae</taxon>
        <taxon>Paliureae</taxon>
        <taxon>Ziziphus</taxon>
    </lineage>
</organism>
<feature type="transmembrane region" description="Helical" evidence="9">
    <location>
        <begin position="210"/>
        <end position="231"/>
    </location>
</feature>
<dbReference type="KEGG" id="zju:107429503"/>
<keyword evidence="5 9" id="KW-1133">Transmembrane helix</keyword>
<accession>A0A6P6GI64</accession>
<dbReference type="InterPro" id="IPR020966">
    <property type="entry name" value="ALMT"/>
</dbReference>
<feature type="transmembrane region" description="Helical" evidence="9">
    <location>
        <begin position="180"/>
        <end position="198"/>
    </location>
</feature>
<dbReference type="AlphaFoldDB" id="A0A6P6GI64"/>
<dbReference type="Pfam" id="PF11744">
    <property type="entry name" value="ALMT"/>
    <property type="match status" value="1"/>
</dbReference>
<feature type="transmembrane region" description="Helical" evidence="9">
    <location>
        <begin position="70"/>
        <end position="89"/>
    </location>
</feature>
<evidence type="ECO:0000256" key="7">
    <source>
        <dbReference type="ARBA" id="ARBA00023136"/>
    </source>
</evidence>
<protein>
    <submittedName>
        <fullName evidence="11">Aluminum-activated malate transporter 9</fullName>
    </submittedName>
</protein>
<comment type="subcellular location">
    <subcellularLocation>
        <location evidence="1">Membrane</location>
        <topology evidence="1">Multi-pass membrane protein</topology>
    </subcellularLocation>
</comment>
<evidence type="ECO:0000313" key="10">
    <source>
        <dbReference type="Proteomes" id="UP001652623"/>
    </source>
</evidence>
<dbReference type="GO" id="GO:0034220">
    <property type="term" value="P:monoatomic ion transmembrane transport"/>
    <property type="evidence" value="ECO:0007669"/>
    <property type="project" value="UniProtKB-KW"/>
</dbReference>
<evidence type="ECO:0000256" key="5">
    <source>
        <dbReference type="ARBA" id="ARBA00022989"/>
    </source>
</evidence>
<dbReference type="Proteomes" id="UP001652623">
    <property type="component" value="Chromosome 12"/>
</dbReference>
<keyword evidence="6" id="KW-0406">Ion transport</keyword>
<evidence type="ECO:0000256" key="4">
    <source>
        <dbReference type="ARBA" id="ARBA00022692"/>
    </source>
</evidence>
<evidence type="ECO:0000256" key="6">
    <source>
        <dbReference type="ARBA" id="ARBA00023065"/>
    </source>
</evidence>
<feature type="transmembrane region" description="Helical" evidence="9">
    <location>
        <begin position="154"/>
        <end position="174"/>
    </location>
</feature>
<dbReference type="PANTHER" id="PTHR31086">
    <property type="entry name" value="ALUMINUM-ACTIVATED MALATE TRANSPORTER 10"/>
    <property type="match status" value="1"/>
</dbReference>
<proteinExistence type="inferred from homology"/>
<feature type="transmembrane region" description="Helical" evidence="9">
    <location>
        <begin position="101"/>
        <end position="120"/>
    </location>
</feature>
<dbReference type="GO" id="GO:0015743">
    <property type="term" value="P:malate transport"/>
    <property type="evidence" value="ECO:0007669"/>
    <property type="project" value="InterPro"/>
</dbReference>
<dbReference type="RefSeq" id="XP_024933799.3">
    <property type="nucleotide sequence ID" value="XM_025078031.3"/>
</dbReference>
<evidence type="ECO:0000256" key="8">
    <source>
        <dbReference type="ARBA" id="ARBA00023303"/>
    </source>
</evidence>
<name>A0A6P6GI64_ZIZJJ</name>
<evidence type="ECO:0000256" key="2">
    <source>
        <dbReference type="ARBA" id="ARBA00007079"/>
    </source>
</evidence>
<feature type="transmembrane region" description="Helical" evidence="9">
    <location>
        <begin position="126"/>
        <end position="147"/>
    </location>
</feature>
<evidence type="ECO:0000256" key="1">
    <source>
        <dbReference type="ARBA" id="ARBA00004141"/>
    </source>
</evidence>
<keyword evidence="10" id="KW-1185">Reference proteome</keyword>
<sequence>MEPFGHHNFVEKSKEKFLNRSIRFEEEDDYEDIEEGSKCLCFSWLIKLWKDLVDFVGKAWEMGRSDPRKFIFGVKMGVALSVVSLLLFWKDSYHDLGQYSIWAILTVIVMFEFSIGATFIKGFNRGLGTVFAGILAFCFAQLAFLAGHRWEGPVIISSIFLIGFLASYLKLYPTMKPYEYGFRVFILTYCILMAAGNRTGKYTEAVVTRLVLIGLGAAVCLVINICIYPIWSGEDLHNLVVKNFKGVAASLEGCINGYLNFMEYEIIPSKILTYKAAEDPLYKGYQSVVESKIQEQNLLDFAIWEPPHGPYRMFSYPWKSYVKVSSSLRHCAFLVMALHGCILSEIQASAERRKVFSDELQRVGTEGAKVLRQLGNKVEKMEKLGPGDLLKDVHEAAEQLQKKIDQRSYLLVNAESWQIGRGPKQLEDPENILDMKENEKLQLGNKSLSETVLDMRSIPYATSYRSAESLFTKHSSWPFRLMFDGDGVVKEDRFKTYESASALSLATFASLLIEFVARLHNVVDSFEELCEKAEFRDPIITTPPTKAKPGLWHGLICCFSGWSASMVTN</sequence>
<comment type="similarity">
    <text evidence="2">Belongs to the aromatic acid exporter (TC 2.A.85) family.</text>
</comment>
<keyword evidence="7 9" id="KW-0472">Membrane</keyword>
<evidence type="ECO:0000313" key="11">
    <source>
        <dbReference type="RefSeq" id="XP_024933799.3"/>
    </source>
</evidence>
<dbReference type="GeneID" id="107429503"/>
<keyword evidence="4 9" id="KW-0812">Transmembrane</keyword>
<evidence type="ECO:0000256" key="9">
    <source>
        <dbReference type="SAM" id="Phobius"/>
    </source>
</evidence>
<gene>
    <name evidence="11" type="primary">LOC107429503</name>
</gene>
<keyword evidence="3" id="KW-0813">Transport</keyword>
<reference evidence="11" key="1">
    <citation type="submission" date="2025-08" db="UniProtKB">
        <authorList>
            <consortium name="RefSeq"/>
        </authorList>
    </citation>
    <scope>IDENTIFICATION</scope>
    <source>
        <tissue evidence="11">Seedling</tissue>
    </source>
</reference>
<dbReference type="GO" id="GO:0016020">
    <property type="term" value="C:membrane"/>
    <property type="evidence" value="ECO:0007669"/>
    <property type="project" value="UniProtKB-SubCell"/>
</dbReference>
<evidence type="ECO:0000256" key="3">
    <source>
        <dbReference type="ARBA" id="ARBA00022448"/>
    </source>
</evidence>
<keyword evidence="8" id="KW-0407">Ion channel</keyword>